<keyword evidence="3" id="KW-1185">Reference proteome</keyword>
<dbReference type="AlphaFoldDB" id="A0A3N4K6W9"/>
<dbReference type="Proteomes" id="UP000277580">
    <property type="component" value="Unassembled WGS sequence"/>
</dbReference>
<sequence>MPSVLELPSMVRNSWDFDRAGTDFPAELSTVVSGQVRFYHQRTRSHMMEKAKAGIALYYGLAGMTSEQAKARVDYLLTDDQFNCDPDHHDPAQWHFAAPQIPHFIFYAYYKTNRGIAVNHPEFESCINPSFICLVSTVL</sequence>
<proteinExistence type="predicted"/>
<dbReference type="InParanoid" id="A0A3N4K6W9"/>
<evidence type="ECO:0000313" key="2">
    <source>
        <dbReference type="EMBL" id="RPB06294.1"/>
    </source>
</evidence>
<dbReference type="Pfam" id="PF20149">
    <property type="entry name" value="DUF6532"/>
    <property type="match status" value="1"/>
</dbReference>
<name>A0A3N4K6W9_9PEZI</name>
<gene>
    <name evidence="2" type="ORF">P167DRAFT_580763</name>
</gene>
<feature type="domain" description="DUF6532" evidence="1">
    <location>
        <begin position="39"/>
        <end position="138"/>
    </location>
</feature>
<evidence type="ECO:0000259" key="1">
    <source>
        <dbReference type="Pfam" id="PF20149"/>
    </source>
</evidence>
<dbReference type="EMBL" id="ML119511">
    <property type="protein sequence ID" value="RPB06294.1"/>
    <property type="molecule type" value="Genomic_DNA"/>
</dbReference>
<reference evidence="2 3" key="1">
    <citation type="journal article" date="2018" name="Nat. Ecol. Evol.">
        <title>Pezizomycetes genomes reveal the molecular basis of ectomycorrhizal truffle lifestyle.</title>
        <authorList>
            <person name="Murat C."/>
            <person name="Payen T."/>
            <person name="Noel B."/>
            <person name="Kuo A."/>
            <person name="Morin E."/>
            <person name="Chen J."/>
            <person name="Kohler A."/>
            <person name="Krizsan K."/>
            <person name="Balestrini R."/>
            <person name="Da Silva C."/>
            <person name="Montanini B."/>
            <person name="Hainaut M."/>
            <person name="Levati E."/>
            <person name="Barry K.W."/>
            <person name="Belfiori B."/>
            <person name="Cichocki N."/>
            <person name="Clum A."/>
            <person name="Dockter R.B."/>
            <person name="Fauchery L."/>
            <person name="Guy J."/>
            <person name="Iotti M."/>
            <person name="Le Tacon F."/>
            <person name="Lindquist E.A."/>
            <person name="Lipzen A."/>
            <person name="Malagnac F."/>
            <person name="Mello A."/>
            <person name="Molinier V."/>
            <person name="Miyauchi S."/>
            <person name="Poulain J."/>
            <person name="Riccioni C."/>
            <person name="Rubini A."/>
            <person name="Sitrit Y."/>
            <person name="Splivallo R."/>
            <person name="Traeger S."/>
            <person name="Wang M."/>
            <person name="Zifcakova L."/>
            <person name="Wipf D."/>
            <person name="Zambonelli A."/>
            <person name="Paolocci F."/>
            <person name="Nowrousian M."/>
            <person name="Ottonello S."/>
            <person name="Baldrian P."/>
            <person name="Spatafora J.W."/>
            <person name="Henrissat B."/>
            <person name="Nagy L.G."/>
            <person name="Aury J.M."/>
            <person name="Wincker P."/>
            <person name="Grigoriev I.V."/>
            <person name="Bonfante P."/>
            <person name="Martin F.M."/>
        </authorList>
    </citation>
    <scope>NUCLEOTIDE SEQUENCE [LARGE SCALE GENOMIC DNA]</scope>
    <source>
        <strain evidence="2 3">CCBAS932</strain>
    </source>
</reference>
<protein>
    <recommendedName>
        <fullName evidence="1">DUF6532 domain-containing protein</fullName>
    </recommendedName>
</protein>
<dbReference type="InterPro" id="IPR045341">
    <property type="entry name" value="DUF6532"/>
</dbReference>
<evidence type="ECO:0000313" key="3">
    <source>
        <dbReference type="Proteomes" id="UP000277580"/>
    </source>
</evidence>
<organism evidence="2 3">
    <name type="scientific">Morchella conica CCBAS932</name>
    <dbReference type="NCBI Taxonomy" id="1392247"/>
    <lineage>
        <taxon>Eukaryota</taxon>
        <taxon>Fungi</taxon>
        <taxon>Dikarya</taxon>
        <taxon>Ascomycota</taxon>
        <taxon>Pezizomycotina</taxon>
        <taxon>Pezizomycetes</taxon>
        <taxon>Pezizales</taxon>
        <taxon>Morchellaceae</taxon>
        <taxon>Morchella</taxon>
    </lineage>
</organism>
<accession>A0A3N4K6W9</accession>